<evidence type="ECO:0000259" key="1">
    <source>
        <dbReference type="Pfam" id="PF00501"/>
    </source>
</evidence>
<keyword evidence="3" id="KW-0436">Ligase</keyword>
<dbReference type="AlphaFoldDB" id="A0A7W6BLB4"/>
<dbReference type="InterPro" id="IPR045851">
    <property type="entry name" value="AMP-bd_C_sf"/>
</dbReference>
<dbReference type="Proteomes" id="UP000571950">
    <property type="component" value="Unassembled WGS sequence"/>
</dbReference>
<dbReference type="SUPFAM" id="SSF56801">
    <property type="entry name" value="Acetyl-CoA synthetase-like"/>
    <property type="match status" value="1"/>
</dbReference>
<dbReference type="InterPro" id="IPR000873">
    <property type="entry name" value="AMP-dep_synth/lig_dom"/>
</dbReference>
<dbReference type="PANTHER" id="PTHR43767">
    <property type="entry name" value="LONG-CHAIN-FATTY-ACID--COA LIGASE"/>
    <property type="match status" value="1"/>
</dbReference>
<protein>
    <submittedName>
        <fullName evidence="3">Acyl-CoA synthetase (AMP-forming)/AMP-acid ligase II</fullName>
    </submittedName>
</protein>
<dbReference type="PANTHER" id="PTHR43767:SF1">
    <property type="entry name" value="NONRIBOSOMAL PEPTIDE SYNTHASE PES1 (EUROFUNG)-RELATED"/>
    <property type="match status" value="1"/>
</dbReference>
<proteinExistence type="predicted"/>
<dbReference type="GO" id="GO:0016878">
    <property type="term" value="F:acid-thiol ligase activity"/>
    <property type="evidence" value="ECO:0007669"/>
    <property type="project" value="UniProtKB-ARBA"/>
</dbReference>
<feature type="domain" description="AMP-binding enzyme C-terminal" evidence="2">
    <location>
        <begin position="422"/>
        <end position="497"/>
    </location>
</feature>
<comment type="caution">
    <text evidence="3">The sequence shown here is derived from an EMBL/GenBank/DDBJ whole genome shotgun (WGS) entry which is preliminary data.</text>
</comment>
<keyword evidence="4" id="KW-1185">Reference proteome</keyword>
<feature type="domain" description="AMP-dependent synthetase/ligase" evidence="1">
    <location>
        <begin position="11"/>
        <end position="371"/>
    </location>
</feature>
<sequence>MIALHRRLAWLAQAQPDAPAIIDARGLMTFAQARALADRMAAALVRAGLRPGDRFLVLSANRRESLLAYVAASATGTVCTHLNTRLSPVELAEIAADAGPMLALADAEGAARLIAGQGDGAAFPVLRFDREDFGAWLEAGGGEDAAPDFAADPHTPLFQLYTSGTTGRPSGIVIAQGAWAAQIEQFRMSQPYGPGDGVLVVTPLFHIAAAITAFAALVSGARIELPERFDADRALDAFADGSVAGTMMVPAMIDSIVAAADRRGLARVEGVRRICYGASPITEGLLRRALDLFGCDFIQGYGLTETAGVATLLLPADHRLALAGRAELLRSAGRPVMGADVRIALEDGGIAAPGEVGEIQMRGPNLFSGYYNNAERTASAWTEDGWFRSGDAGYSDADGYVFVIDRIKDLVITGGENVFPQEVERVIAAHPAVAEVAVYGVPDARWGEAVAAALVLKDGQAFDEAAMRAFVDRRLARFKAPRHYRLLAELPRNATGKVLRRALAGAHREEGAVAG</sequence>
<accession>A0A7W6BLB4</accession>
<dbReference type="Pfam" id="PF00501">
    <property type="entry name" value="AMP-binding"/>
    <property type="match status" value="1"/>
</dbReference>
<dbReference type="InterPro" id="IPR042099">
    <property type="entry name" value="ANL_N_sf"/>
</dbReference>
<dbReference type="InterPro" id="IPR025110">
    <property type="entry name" value="AMP-bd_C"/>
</dbReference>
<dbReference type="Gene3D" id="3.40.50.12780">
    <property type="entry name" value="N-terminal domain of ligase-like"/>
    <property type="match status" value="1"/>
</dbReference>
<dbReference type="Pfam" id="PF13193">
    <property type="entry name" value="AMP-binding_C"/>
    <property type="match status" value="1"/>
</dbReference>
<dbReference type="RefSeq" id="WP_188072577.1">
    <property type="nucleotide sequence ID" value="NZ_BSPS01000023.1"/>
</dbReference>
<reference evidence="3 4" key="1">
    <citation type="submission" date="2020-08" db="EMBL/GenBank/DDBJ databases">
        <title>Genomic Encyclopedia of Type Strains, Phase IV (KMG-IV): sequencing the most valuable type-strain genomes for metagenomic binning, comparative biology and taxonomic classification.</title>
        <authorList>
            <person name="Goeker M."/>
        </authorList>
    </citation>
    <scope>NUCLEOTIDE SEQUENCE [LARGE SCALE GENOMIC DNA]</scope>
    <source>
        <strain evidence="3 4">DSM 26189</strain>
    </source>
</reference>
<gene>
    <name evidence="3" type="ORF">GGR43_002804</name>
</gene>
<evidence type="ECO:0000313" key="4">
    <source>
        <dbReference type="Proteomes" id="UP000571950"/>
    </source>
</evidence>
<name>A0A7W6BLB4_9SPHN</name>
<evidence type="ECO:0000313" key="3">
    <source>
        <dbReference type="EMBL" id="MBB3927081.1"/>
    </source>
</evidence>
<organism evidence="3 4">
    <name type="scientific">Sphingobium jiangsuense</name>
    <dbReference type="NCBI Taxonomy" id="870476"/>
    <lineage>
        <taxon>Bacteria</taxon>
        <taxon>Pseudomonadati</taxon>
        <taxon>Pseudomonadota</taxon>
        <taxon>Alphaproteobacteria</taxon>
        <taxon>Sphingomonadales</taxon>
        <taxon>Sphingomonadaceae</taxon>
        <taxon>Sphingobium</taxon>
    </lineage>
</organism>
<dbReference type="Gene3D" id="3.30.300.30">
    <property type="match status" value="1"/>
</dbReference>
<dbReference type="EMBL" id="JACIDT010000009">
    <property type="protein sequence ID" value="MBB3927081.1"/>
    <property type="molecule type" value="Genomic_DNA"/>
</dbReference>
<evidence type="ECO:0000259" key="2">
    <source>
        <dbReference type="Pfam" id="PF13193"/>
    </source>
</evidence>
<dbReference type="InterPro" id="IPR050237">
    <property type="entry name" value="ATP-dep_AMP-bd_enzyme"/>
</dbReference>